<organism evidence="1 2">
    <name type="scientific">Propionivibrio dicarboxylicus</name>
    <dbReference type="NCBI Taxonomy" id="83767"/>
    <lineage>
        <taxon>Bacteria</taxon>
        <taxon>Pseudomonadati</taxon>
        <taxon>Pseudomonadota</taxon>
        <taxon>Betaproteobacteria</taxon>
        <taxon>Rhodocyclales</taxon>
        <taxon>Rhodocyclaceae</taxon>
        <taxon>Propionivibrio</taxon>
    </lineage>
</organism>
<dbReference type="AlphaFoldDB" id="A0A1G7Z2C9"/>
<dbReference type="Proteomes" id="UP000198607">
    <property type="component" value="Unassembled WGS sequence"/>
</dbReference>
<protein>
    <submittedName>
        <fullName evidence="1">Uncharacterized protein</fullName>
    </submittedName>
</protein>
<dbReference type="STRING" id="83767.SAMN05660652_01054"/>
<keyword evidence="2" id="KW-1185">Reference proteome</keyword>
<accession>A0A1G7Z2C9</accession>
<evidence type="ECO:0000313" key="2">
    <source>
        <dbReference type="Proteomes" id="UP000198607"/>
    </source>
</evidence>
<gene>
    <name evidence="1" type="ORF">SAMN05660652_01054</name>
</gene>
<reference evidence="1 2" key="1">
    <citation type="submission" date="2016-10" db="EMBL/GenBank/DDBJ databases">
        <authorList>
            <person name="de Groot N.N."/>
        </authorList>
    </citation>
    <scope>NUCLEOTIDE SEQUENCE [LARGE SCALE GENOMIC DNA]</scope>
    <source>
        <strain evidence="1 2">DSM 5885</strain>
    </source>
</reference>
<dbReference type="RefSeq" id="WP_176785754.1">
    <property type="nucleotide sequence ID" value="NZ_FNCY01000003.1"/>
</dbReference>
<evidence type="ECO:0000313" key="1">
    <source>
        <dbReference type="EMBL" id="SDH02878.1"/>
    </source>
</evidence>
<dbReference type="EMBL" id="FNCY01000003">
    <property type="protein sequence ID" value="SDH02878.1"/>
    <property type="molecule type" value="Genomic_DNA"/>
</dbReference>
<sequence length="190" mass="20995">MLILSIGIAVVFFAFVWGLVKSTTQREEEIALQAAIRRNINISTIAKADLEQVIGKTTAFSNLAIALLNGNRSVAGYLNPTANGDQEYLRIVVLDQSGKLIHSSARQVTEVMAEALTKEIVQAFRTDPESRDILVGRPDRNDSWRVPLLLKLPGQGERQDISWQFWTWDTSSGYLRTSTLAMTAVSKSSG</sequence>
<name>A0A1G7Z2C9_9RHOO</name>
<proteinExistence type="predicted"/>